<dbReference type="EMBL" id="BGPR01208474">
    <property type="protein sequence ID" value="GBN36012.1"/>
    <property type="molecule type" value="Genomic_DNA"/>
</dbReference>
<protein>
    <submittedName>
        <fullName evidence="4">Uncharacterized protein</fullName>
    </submittedName>
</protein>
<feature type="signal peptide" evidence="2">
    <location>
        <begin position="1"/>
        <end position="16"/>
    </location>
</feature>
<dbReference type="EMBL" id="BGPR01208444">
    <property type="protein sequence ID" value="GBN35941.1"/>
    <property type="molecule type" value="Genomic_DNA"/>
</dbReference>
<evidence type="ECO:0000256" key="2">
    <source>
        <dbReference type="SAM" id="SignalP"/>
    </source>
</evidence>
<proteinExistence type="predicted"/>
<name>A0A4Y2N9K9_ARAVE</name>
<keyword evidence="7" id="KW-1185">Reference proteome</keyword>
<evidence type="ECO:0000313" key="3">
    <source>
        <dbReference type="EMBL" id="GBN35930.1"/>
    </source>
</evidence>
<feature type="region of interest" description="Disordered" evidence="1">
    <location>
        <begin position="24"/>
        <end position="97"/>
    </location>
</feature>
<organism evidence="4 7">
    <name type="scientific">Araneus ventricosus</name>
    <name type="common">Orbweaver spider</name>
    <name type="synonym">Epeira ventricosa</name>
    <dbReference type="NCBI Taxonomy" id="182803"/>
    <lineage>
        <taxon>Eukaryota</taxon>
        <taxon>Metazoa</taxon>
        <taxon>Ecdysozoa</taxon>
        <taxon>Arthropoda</taxon>
        <taxon>Chelicerata</taxon>
        <taxon>Arachnida</taxon>
        <taxon>Araneae</taxon>
        <taxon>Araneomorphae</taxon>
        <taxon>Entelegynae</taxon>
        <taxon>Araneoidea</taxon>
        <taxon>Araneidae</taxon>
        <taxon>Araneus</taxon>
    </lineage>
</organism>
<evidence type="ECO:0000313" key="4">
    <source>
        <dbReference type="EMBL" id="GBN35941.1"/>
    </source>
</evidence>
<evidence type="ECO:0000313" key="5">
    <source>
        <dbReference type="EMBL" id="GBN35990.1"/>
    </source>
</evidence>
<gene>
    <name evidence="4" type="ORF">AVEN_13530_1</name>
    <name evidence="6" type="ORF">AVEN_157258_1</name>
    <name evidence="3" type="ORF">AVEN_233958_1</name>
    <name evidence="5" type="ORF">AVEN_85798_1</name>
</gene>
<evidence type="ECO:0000313" key="7">
    <source>
        <dbReference type="Proteomes" id="UP000499080"/>
    </source>
</evidence>
<dbReference type="EMBL" id="BGPR01208466">
    <property type="protein sequence ID" value="GBN35990.1"/>
    <property type="molecule type" value="Genomic_DNA"/>
</dbReference>
<evidence type="ECO:0000313" key="6">
    <source>
        <dbReference type="EMBL" id="GBN36012.1"/>
    </source>
</evidence>
<sequence length="97" mass="10457">VIFLLICATTFYFAESFSEGIPNIPSFPRAPTMDQVPGADQMKPDNIPGMDKISDVPGMKEAMDAMDKAKDMSDPDKMTNISQCTDMAKSVPPVPAG</sequence>
<feature type="chain" id="PRO_5036129175" evidence="2">
    <location>
        <begin position="17"/>
        <end position="97"/>
    </location>
</feature>
<dbReference type="EMBL" id="BGPR01208438">
    <property type="protein sequence ID" value="GBN35930.1"/>
    <property type="molecule type" value="Genomic_DNA"/>
</dbReference>
<keyword evidence="2" id="KW-0732">Signal</keyword>
<accession>A0A4Y2N9K9</accession>
<comment type="caution">
    <text evidence="4">The sequence shown here is derived from an EMBL/GenBank/DDBJ whole genome shotgun (WGS) entry which is preliminary data.</text>
</comment>
<dbReference type="AlphaFoldDB" id="A0A4Y2N9K9"/>
<reference evidence="4 7" key="1">
    <citation type="journal article" date="2019" name="Sci. Rep.">
        <title>Orb-weaving spider Araneus ventricosus genome elucidates the spidroin gene catalogue.</title>
        <authorList>
            <person name="Kono N."/>
            <person name="Nakamura H."/>
            <person name="Ohtoshi R."/>
            <person name="Moran D.A.P."/>
            <person name="Shinohara A."/>
            <person name="Yoshida Y."/>
            <person name="Fujiwara M."/>
            <person name="Mori M."/>
            <person name="Tomita M."/>
            <person name="Arakawa K."/>
        </authorList>
    </citation>
    <scope>NUCLEOTIDE SEQUENCE [LARGE SCALE GENOMIC DNA]</scope>
</reference>
<feature type="non-terminal residue" evidence="4">
    <location>
        <position position="1"/>
    </location>
</feature>
<dbReference type="Proteomes" id="UP000499080">
    <property type="component" value="Unassembled WGS sequence"/>
</dbReference>
<feature type="compositionally biased region" description="Basic and acidic residues" evidence="1">
    <location>
        <begin position="61"/>
        <end position="77"/>
    </location>
</feature>
<evidence type="ECO:0000256" key="1">
    <source>
        <dbReference type="SAM" id="MobiDB-lite"/>
    </source>
</evidence>